<evidence type="ECO:0000313" key="1">
    <source>
        <dbReference type="EMBL" id="KAG5539271.1"/>
    </source>
</evidence>
<dbReference type="Proteomes" id="UP000823749">
    <property type="component" value="Chromosome 7"/>
</dbReference>
<proteinExistence type="predicted"/>
<evidence type="ECO:0000313" key="2">
    <source>
        <dbReference type="Proteomes" id="UP000823749"/>
    </source>
</evidence>
<organism evidence="1 2">
    <name type="scientific">Rhododendron griersonianum</name>
    <dbReference type="NCBI Taxonomy" id="479676"/>
    <lineage>
        <taxon>Eukaryota</taxon>
        <taxon>Viridiplantae</taxon>
        <taxon>Streptophyta</taxon>
        <taxon>Embryophyta</taxon>
        <taxon>Tracheophyta</taxon>
        <taxon>Spermatophyta</taxon>
        <taxon>Magnoliopsida</taxon>
        <taxon>eudicotyledons</taxon>
        <taxon>Gunneridae</taxon>
        <taxon>Pentapetalae</taxon>
        <taxon>asterids</taxon>
        <taxon>Ericales</taxon>
        <taxon>Ericaceae</taxon>
        <taxon>Ericoideae</taxon>
        <taxon>Rhodoreae</taxon>
        <taxon>Rhododendron</taxon>
    </lineage>
</organism>
<dbReference type="AlphaFoldDB" id="A0AAV6JDK0"/>
<sequence>MKKLGIYLGNEDSNTAAIVKDGLLIRLGNGAVGSFWSDVWLAESTLTEAFPRLYMILNQKTVRFGMLFDDYTQSQNLSFRRNLMLGRRSWWRTRRGFLMAWCYTVIKVIPISWRWVCSKGSFSVKPFYEKWGESFSNMNHIGPHVQAFQDNLKPS</sequence>
<name>A0AAV6JDK0_9ERIC</name>
<dbReference type="EMBL" id="JACTNZ010000007">
    <property type="protein sequence ID" value="KAG5539271.1"/>
    <property type="molecule type" value="Genomic_DNA"/>
</dbReference>
<protein>
    <submittedName>
        <fullName evidence="1">Uncharacterized protein</fullName>
    </submittedName>
</protein>
<accession>A0AAV6JDK0</accession>
<gene>
    <name evidence="1" type="ORF">RHGRI_019734</name>
</gene>
<reference evidence="1" key="1">
    <citation type="submission" date="2020-08" db="EMBL/GenBank/DDBJ databases">
        <title>Plant Genome Project.</title>
        <authorList>
            <person name="Zhang R.-G."/>
        </authorList>
    </citation>
    <scope>NUCLEOTIDE SEQUENCE</scope>
    <source>
        <strain evidence="1">WSP0</strain>
        <tissue evidence="1">Leaf</tissue>
    </source>
</reference>
<keyword evidence="2" id="KW-1185">Reference proteome</keyword>
<comment type="caution">
    <text evidence="1">The sequence shown here is derived from an EMBL/GenBank/DDBJ whole genome shotgun (WGS) entry which is preliminary data.</text>
</comment>